<dbReference type="InterPro" id="IPR016641">
    <property type="entry name" value="EGD2/NACA0like"/>
</dbReference>
<keyword evidence="4" id="KW-0813">Transport</keyword>
<dbReference type="Pfam" id="PF19026">
    <property type="entry name" value="UBA_HYPK"/>
    <property type="match status" value="1"/>
</dbReference>
<evidence type="ECO:0000313" key="10">
    <source>
        <dbReference type="Proteomes" id="UP000094112"/>
    </source>
</evidence>
<dbReference type="InterPro" id="IPR002715">
    <property type="entry name" value="Nas_poly-pep-assoc_cplx_dom"/>
</dbReference>
<name>A0A1E3NUK7_WICAA</name>
<comment type="similarity">
    <text evidence="2">Belongs to the NAC-alpha family.</text>
</comment>
<dbReference type="AlphaFoldDB" id="A0A1E3NUK7"/>
<dbReference type="PANTHER" id="PTHR21713">
    <property type="entry name" value="NASCENT POLYPEPTIDE ASSOCIATED COMPLEX ALPHA SUBUNIT-RELATED"/>
    <property type="match status" value="1"/>
</dbReference>
<dbReference type="PIRSF" id="PIRSF015901">
    <property type="entry name" value="NAC_alpha"/>
    <property type="match status" value="1"/>
</dbReference>
<dbReference type="GeneID" id="30202512"/>
<gene>
    <name evidence="9" type="ORF">WICANDRAFT_81600</name>
</gene>
<feature type="domain" description="NAC-A/B" evidence="8">
    <location>
        <begin position="25"/>
        <end position="89"/>
    </location>
</feature>
<dbReference type="InterPro" id="IPR044034">
    <property type="entry name" value="NAC-like_UBA"/>
</dbReference>
<dbReference type="SMART" id="SM01407">
    <property type="entry name" value="NAC"/>
    <property type="match status" value="1"/>
</dbReference>
<dbReference type="OrthoDB" id="3169036at2759"/>
<dbReference type="EMBL" id="KV454215">
    <property type="protein sequence ID" value="ODQ56764.1"/>
    <property type="molecule type" value="Genomic_DNA"/>
</dbReference>
<protein>
    <recommendedName>
        <fullName evidence="3">Nascent polypeptide-associated complex subunit alpha</fullName>
    </recommendedName>
    <alternativeName>
        <fullName evidence="6">Alpha-NAC</fullName>
    </alternativeName>
</protein>
<keyword evidence="4" id="KW-0653">Protein transport</keyword>
<dbReference type="CDD" id="cd14358">
    <property type="entry name" value="UBA_NAC_euk"/>
    <property type="match status" value="1"/>
</dbReference>
<dbReference type="GO" id="GO:0015031">
    <property type="term" value="P:protein transport"/>
    <property type="evidence" value="ECO:0007669"/>
    <property type="project" value="UniProtKB-KW"/>
</dbReference>
<evidence type="ECO:0000259" key="8">
    <source>
        <dbReference type="PROSITE" id="PS51151"/>
    </source>
</evidence>
<evidence type="ECO:0000313" key="9">
    <source>
        <dbReference type="EMBL" id="ODQ56764.1"/>
    </source>
</evidence>
<feature type="region of interest" description="Disordered" evidence="7">
    <location>
        <begin position="88"/>
        <end position="115"/>
    </location>
</feature>
<dbReference type="FunFam" id="2.20.70.30:FF:000002">
    <property type="entry name" value="Nascent polypeptide-associated complex (NAC), alpha subunit"/>
    <property type="match status" value="1"/>
</dbReference>
<evidence type="ECO:0000256" key="6">
    <source>
        <dbReference type="ARBA" id="ARBA00030300"/>
    </source>
</evidence>
<comment type="function">
    <text evidence="5">Component of the nascent polypeptide-associated complex (NAC), a dynamic component of the ribosomal exit tunnel, protecting the emerging polypeptides from interaction with other cytoplasmic proteins to ensure appropriate nascent protein targeting. The NAC complex also promotes mitochondrial protein import by enhancing productive ribosome interactions with the outer mitochondrial membrane and blocks the inappropriate interaction of ribosomes translating non-secretory nascent polypeptides with translocation sites in the membrane of the endoplasmic reticulum. EGD2 may also be involved in transcription regulation.</text>
</comment>
<dbReference type="Proteomes" id="UP000094112">
    <property type="component" value="Unassembled WGS sequence"/>
</dbReference>
<dbReference type="Pfam" id="PF01849">
    <property type="entry name" value="NAC"/>
    <property type="match status" value="1"/>
</dbReference>
<evidence type="ECO:0000256" key="7">
    <source>
        <dbReference type="SAM" id="MobiDB-lite"/>
    </source>
</evidence>
<sequence length="185" mass="19885">MATEQPKIEEVQEEIPQGAQVSVFSRNEKKARALIAKLNLRKVEGISRVTFRRRGNQIFAIDNPDVFKSAAGTFIVFGEAKLEDLTQRLQQAQAGADPSAAGHEGHDHGAAPTDPASITADLQAASLNDKKEDAEEDEGEVDESGLKAGDIELVVEQAGVSRAKAVKALRKHDSDIVNAIMELSS</sequence>
<evidence type="ECO:0000256" key="4">
    <source>
        <dbReference type="ARBA" id="ARBA00022927"/>
    </source>
</evidence>
<dbReference type="Gene3D" id="2.20.70.30">
    <property type="entry name" value="Nascent polypeptide-associated complex domain"/>
    <property type="match status" value="1"/>
</dbReference>
<evidence type="ECO:0000256" key="1">
    <source>
        <dbReference type="ARBA" id="ARBA00004496"/>
    </source>
</evidence>
<evidence type="ECO:0000256" key="2">
    <source>
        <dbReference type="ARBA" id="ARBA00009882"/>
    </source>
</evidence>
<dbReference type="CDD" id="cd22054">
    <property type="entry name" value="NAC_NACA"/>
    <property type="match status" value="1"/>
</dbReference>
<proteinExistence type="inferred from homology"/>
<dbReference type="STRING" id="683960.A0A1E3NUK7"/>
<organism evidence="9 10">
    <name type="scientific">Wickerhamomyces anomalus (strain ATCC 58044 / CBS 1984 / NCYC 433 / NRRL Y-366-8)</name>
    <name type="common">Yeast</name>
    <name type="synonym">Hansenula anomala</name>
    <dbReference type="NCBI Taxonomy" id="683960"/>
    <lineage>
        <taxon>Eukaryota</taxon>
        <taxon>Fungi</taxon>
        <taxon>Dikarya</taxon>
        <taxon>Ascomycota</taxon>
        <taxon>Saccharomycotina</taxon>
        <taxon>Saccharomycetes</taxon>
        <taxon>Phaffomycetales</taxon>
        <taxon>Wickerhamomycetaceae</taxon>
        <taxon>Wickerhamomyces</taxon>
    </lineage>
</organism>
<evidence type="ECO:0000256" key="5">
    <source>
        <dbReference type="ARBA" id="ARBA00025035"/>
    </source>
</evidence>
<dbReference type="RefSeq" id="XP_019035971.1">
    <property type="nucleotide sequence ID" value="XM_019185266.1"/>
</dbReference>
<reference evidence="9 10" key="1">
    <citation type="journal article" date="2016" name="Proc. Natl. Acad. Sci. U.S.A.">
        <title>Comparative genomics of biotechnologically important yeasts.</title>
        <authorList>
            <person name="Riley R."/>
            <person name="Haridas S."/>
            <person name="Wolfe K.H."/>
            <person name="Lopes M.R."/>
            <person name="Hittinger C.T."/>
            <person name="Goeker M."/>
            <person name="Salamov A.A."/>
            <person name="Wisecaver J.H."/>
            <person name="Long T.M."/>
            <person name="Calvey C.H."/>
            <person name="Aerts A.L."/>
            <person name="Barry K.W."/>
            <person name="Choi C."/>
            <person name="Clum A."/>
            <person name="Coughlan A.Y."/>
            <person name="Deshpande S."/>
            <person name="Douglass A.P."/>
            <person name="Hanson S.J."/>
            <person name="Klenk H.-P."/>
            <person name="LaButti K.M."/>
            <person name="Lapidus A."/>
            <person name="Lindquist E.A."/>
            <person name="Lipzen A.M."/>
            <person name="Meier-Kolthoff J.P."/>
            <person name="Ohm R.A."/>
            <person name="Otillar R.P."/>
            <person name="Pangilinan J.L."/>
            <person name="Peng Y."/>
            <person name="Rokas A."/>
            <person name="Rosa C.A."/>
            <person name="Scheuner C."/>
            <person name="Sibirny A.A."/>
            <person name="Slot J.C."/>
            <person name="Stielow J.B."/>
            <person name="Sun H."/>
            <person name="Kurtzman C.P."/>
            <person name="Blackwell M."/>
            <person name="Grigoriev I.V."/>
            <person name="Jeffries T.W."/>
        </authorList>
    </citation>
    <scope>NUCLEOTIDE SEQUENCE [LARGE SCALE GENOMIC DNA]</scope>
    <source>
        <strain evidence="10">ATCC 58044 / CBS 1984 / NCYC 433 / NRRL Y-366-8</strain>
    </source>
</reference>
<comment type="subcellular location">
    <subcellularLocation>
        <location evidence="1">Cytoplasm</location>
    </subcellularLocation>
</comment>
<evidence type="ECO:0000256" key="3">
    <source>
        <dbReference type="ARBA" id="ARBA00014437"/>
    </source>
</evidence>
<dbReference type="GO" id="GO:0005854">
    <property type="term" value="C:nascent polypeptide-associated complex"/>
    <property type="evidence" value="ECO:0007669"/>
    <property type="project" value="EnsemblFungi"/>
</dbReference>
<accession>A0A1E3NUK7</accession>
<dbReference type="PROSITE" id="PS51151">
    <property type="entry name" value="NAC_AB"/>
    <property type="match status" value="1"/>
</dbReference>
<keyword evidence="10" id="KW-1185">Reference proteome</keyword>
<dbReference type="InterPro" id="IPR038187">
    <property type="entry name" value="NAC_A/B_dom_sf"/>
</dbReference>
<dbReference type="Gene3D" id="1.10.8.10">
    <property type="entry name" value="DNA helicase RuvA subunit, C-terminal domain"/>
    <property type="match status" value="1"/>
</dbReference>